<dbReference type="RefSeq" id="WP_277899110.1">
    <property type="nucleotide sequence ID" value="NZ_JAPMUA010000002.1"/>
</dbReference>
<evidence type="ECO:0000313" key="2">
    <source>
        <dbReference type="EMBL" id="MDG3585628.1"/>
    </source>
</evidence>
<dbReference type="Proteomes" id="UP001153642">
    <property type="component" value="Unassembled WGS sequence"/>
</dbReference>
<gene>
    <name evidence="2" type="ORF">OSR52_07075</name>
</gene>
<dbReference type="PANTHER" id="PTHR33408">
    <property type="entry name" value="TRANSPOSASE"/>
    <property type="match status" value="1"/>
</dbReference>
<sequence length="311" mass="36200">MEKYESQLAVLGNRNSYSKTDKEAAFMRMKDDHMKNGQLKPAYNAQISTEKQFIAHFSIHQNPGDTTTLKPHLTGFEQHYNKQSKEVVADAGYGSEENYELMQDKGITVYVKYNYFHQEQKRKYKNNPFLVQNLYYNAKEDYYVCPMGQYFENIATEKRKSSTGYASTVTHYQAIRCEDCPLRGMCHKAEGNRIIKVNNRLVQLRAQAKKPLISHQGLVHRSNRPIEPEAVFGQLKFNNKFNRFTHRGLSKVNLEFALMAIGHNLRKLTATLSLYTSENLAVFSKYLKKYMKINFSTKIYNNQVHLIYLKA</sequence>
<reference evidence="2" key="1">
    <citation type="submission" date="2022-11" db="EMBL/GenBank/DDBJ databases">
        <title>High-quality draft genome sequence of Galbibacter sp. strain CMA-7.</title>
        <authorList>
            <person name="Wei L."/>
            <person name="Dong C."/>
            <person name="Shao Z."/>
        </authorList>
    </citation>
    <scope>NUCLEOTIDE SEQUENCE</scope>
    <source>
        <strain evidence="2">CMA-7</strain>
    </source>
</reference>
<keyword evidence="3" id="KW-1185">Reference proteome</keyword>
<dbReference type="EMBL" id="JAPMUA010000002">
    <property type="protein sequence ID" value="MDG3585628.1"/>
    <property type="molecule type" value="Genomic_DNA"/>
</dbReference>
<evidence type="ECO:0000259" key="1">
    <source>
        <dbReference type="Pfam" id="PF13751"/>
    </source>
</evidence>
<dbReference type="Pfam" id="PF13751">
    <property type="entry name" value="DDE_Tnp_1_6"/>
    <property type="match status" value="1"/>
</dbReference>
<accession>A0ABT6FQT8</accession>
<protein>
    <submittedName>
        <fullName evidence="2">Transposase</fullName>
    </submittedName>
</protein>
<comment type="caution">
    <text evidence="2">The sequence shown here is derived from an EMBL/GenBank/DDBJ whole genome shotgun (WGS) entry which is preliminary data.</text>
</comment>
<evidence type="ECO:0000313" key="3">
    <source>
        <dbReference type="Proteomes" id="UP001153642"/>
    </source>
</evidence>
<dbReference type="PANTHER" id="PTHR33408:SF2">
    <property type="entry name" value="TRANSPOSASE DDE DOMAIN-CONTAINING PROTEIN"/>
    <property type="match status" value="1"/>
</dbReference>
<organism evidence="2 3">
    <name type="scientific">Galbibacter pacificus</name>
    <dbReference type="NCBI Taxonomy" id="2996052"/>
    <lineage>
        <taxon>Bacteria</taxon>
        <taxon>Pseudomonadati</taxon>
        <taxon>Bacteroidota</taxon>
        <taxon>Flavobacteriia</taxon>
        <taxon>Flavobacteriales</taxon>
        <taxon>Flavobacteriaceae</taxon>
        <taxon>Galbibacter</taxon>
    </lineage>
</organism>
<feature type="domain" description="Transposase DDE" evidence="1">
    <location>
        <begin position="144"/>
        <end position="268"/>
    </location>
</feature>
<proteinExistence type="predicted"/>
<dbReference type="InterPro" id="IPR025668">
    <property type="entry name" value="Tnp_DDE_dom"/>
</dbReference>
<name>A0ABT6FQT8_9FLAO</name>